<dbReference type="STRING" id="103827.A0A0N5D1U2"/>
<dbReference type="InterPro" id="IPR006207">
    <property type="entry name" value="Cys_knot_C"/>
</dbReference>
<feature type="disulfide bond" evidence="10">
    <location>
        <begin position="491"/>
        <end position="500"/>
    </location>
</feature>
<evidence type="ECO:0000259" key="13">
    <source>
        <dbReference type="PROSITE" id="PS50026"/>
    </source>
</evidence>
<dbReference type="EMBL" id="UYYF01004448">
    <property type="protein sequence ID" value="VDN04217.1"/>
    <property type="molecule type" value="Genomic_DNA"/>
</dbReference>
<dbReference type="InterPro" id="IPR001611">
    <property type="entry name" value="Leu-rich_rpt"/>
</dbReference>
<dbReference type="InterPro" id="IPR001881">
    <property type="entry name" value="EGF-like_Ca-bd_dom"/>
</dbReference>
<dbReference type="OrthoDB" id="283575at2759"/>
<name>A0A0N5D1U2_THECL</name>
<comment type="caution">
    <text evidence="10">Lacks conserved residue(s) required for the propagation of feature annotation.</text>
</comment>
<feature type="domain" description="EGF-like" evidence="13">
    <location>
        <begin position="302"/>
        <end position="339"/>
    </location>
</feature>
<dbReference type="InterPro" id="IPR000152">
    <property type="entry name" value="EGF-type_Asp/Asn_hydroxyl_site"/>
</dbReference>
<feature type="disulfide bond" evidence="10">
    <location>
        <begin position="329"/>
        <end position="338"/>
    </location>
</feature>
<dbReference type="SMART" id="SM00365">
    <property type="entry name" value="LRR_SD22"/>
    <property type="match status" value="3"/>
</dbReference>
<feature type="disulfide bond" evidence="10">
    <location>
        <begin position="470"/>
        <end position="480"/>
    </location>
</feature>
<evidence type="ECO:0000313" key="14">
    <source>
        <dbReference type="EMBL" id="VDN04217.1"/>
    </source>
</evidence>
<evidence type="ECO:0000313" key="15">
    <source>
        <dbReference type="Proteomes" id="UP000276776"/>
    </source>
</evidence>
<feature type="disulfide bond" evidence="10">
    <location>
        <begin position="686"/>
        <end position="696"/>
    </location>
</feature>
<dbReference type="GO" id="GO:0005509">
    <property type="term" value="F:calcium ion binding"/>
    <property type="evidence" value="ECO:0007669"/>
    <property type="project" value="InterPro"/>
</dbReference>
<keyword evidence="7" id="KW-0677">Repeat</keyword>
<dbReference type="SMART" id="SM00282">
    <property type="entry name" value="LamG"/>
    <property type="match status" value="1"/>
</dbReference>
<dbReference type="OMA" id="AKCDACV"/>
<feature type="domain" description="Laminin G" evidence="12">
    <location>
        <begin position="504"/>
        <end position="679"/>
    </location>
</feature>
<feature type="disulfide bond" evidence="10">
    <location>
        <begin position="367"/>
        <end position="376"/>
    </location>
</feature>
<evidence type="ECO:0000259" key="12">
    <source>
        <dbReference type="PROSITE" id="PS50025"/>
    </source>
</evidence>
<dbReference type="SUPFAM" id="SSF52058">
    <property type="entry name" value="L domain-like"/>
    <property type="match status" value="1"/>
</dbReference>
<keyword evidence="5" id="KW-0433">Leucine-rich repeat</keyword>
<dbReference type="PROSITE" id="PS50025">
    <property type="entry name" value="LAM_G_DOMAIN"/>
    <property type="match status" value="1"/>
</dbReference>
<dbReference type="FunFam" id="2.10.25.10:FF:000063">
    <property type="entry name" value="Slit guidance ligand 2"/>
    <property type="match status" value="1"/>
</dbReference>
<dbReference type="PROSITE" id="PS00022">
    <property type="entry name" value="EGF_1"/>
    <property type="match status" value="7"/>
</dbReference>
<dbReference type="FunFam" id="2.10.25.10:FF:000053">
    <property type="entry name" value="Slit guidance ligand 2"/>
    <property type="match status" value="1"/>
</dbReference>
<evidence type="ECO:0000256" key="2">
    <source>
        <dbReference type="ARBA" id="ARBA00022473"/>
    </source>
</evidence>
<feature type="disulfide bond" evidence="10">
    <location>
        <begin position="445"/>
        <end position="454"/>
    </location>
</feature>
<keyword evidence="8 10" id="KW-1015">Disulfide bond</keyword>
<proteinExistence type="predicted"/>
<evidence type="ECO:0000256" key="9">
    <source>
        <dbReference type="ARBA" id="ARBA00023180"/>
    </source>
</evidence>
<dbReference type="SMART" id="SM00369">
    <property type="entry name" value="LRR_TYP"/>
    <property type="match status" value="3"/>
</dbReference>
<dbReference type="GO" id="GO:0007411">
    <property type="term" value="P:axon guidance"/>
    <property type="evidence" value="ECO:0007669"/>
    <property type="project" value="TreeGrafter"/>
</dbReference>
<keyword evidence="3" id="KW-0964">Secreted</keyword>
<feature type="disulfide bond" evidence="10">
    <location>
        <begin position="290"/>
        <end position="299"/>
    </location>
</feature>
<dbReference type="Gene3D" id="2.10.25.10">
    <property type="entry name" value="Laminin"/>
    <property type="match status" value="7"/>
</dbReference>
<dbReference type="FunFam" id="2.10.25.10:FF:000080">
    <property type="entry name" value="Neurogenic locus notch 1"/>
    <property type="match status" value="1"/>
</dbReference>
<dbReference type="GO" id="GO:0048495">
    <property type="term" value="F:Roundabout binding"/>
    <property type="evidence" value="ECO:0007669"/>
    <property type="project" value="TreeGrafter"/>
</dbReference>
<dbReference type="PROSITE" id="PS01187">
    <property type="entry name" value="EGF_CA"/>
    <property type="match status" value="2"/>
</dbReference>
<dbReference type="SMART" id="SM00082">
    <property type="entry name" value="LRRCT"/>
    <property type="match status" value="2"/>
</dbReference>
<accession>A0A0N5D1U2</accession>
<feature type="domain" description="EGF-like" evidence="13">
    <location>
        <begin position="419"/>
        <end position="455"/>
    </location>
</feature>
<dbReference type="GO" id="GO:0005576">
    <property type="term" value="C:extracellular region"/>
    <property type="evidence" value="ECO:0007669"/>
    <property type="project" value="UniProtKB-SubCell"/>
</dbReference>
<dbReference type="CDD" id="cd00110">
    <property type="entry name" value="LamG"/>
    <property type="match status" value="1"/>
</dbReference>
<sequence>MFRSLTGNEFVCNCHTVEFVHKFRANGSHLFDSVICHEPKQLRGRAITSLQKDDLVCTEAIKDVCVEDGYYCPSGCSCHETIVRCSNKNFKEFPVGISIRTTELFLDSNDITYISHELNKLKNLIKLDLSHNRIASIEKGAFRNLTKLSTLILSYNKLQCLEEGAFSNLTNLRILSLHGNDISVLPESAFVNLHNITHIALGSNSLYCDCRIAWFSRWIKSRFIEAGIARCELPLHFRNQLLLSANERQFKCDEKVPKNVIAKCDACVENPCKNSGICERTHGKKFTCKCAPSFHGKYCENKIDACYGEPCLNGGTCKILQDGRFKCHCVKGFEGDRCQKNIDDCAHNKCQNNAICIDLINSYECKCPPMHIGRFCEEKVEYCSKKMNPCANGGICVRHAQSYKCNCSPGFTGSNCTINIDDCKNNLCKNNALCIDGIQSYQCECVNGYTGKFCELPSISADHYPNTSPCHAHSCDHGICHELDDDIVCECTEGYTGKHCDELRAVGFVLDDSYIALEPLITFPEGNLTFTLITTASTGVILYHGDDAHLSIELYDGRLKISFCVGNLPSSHMYSYNTVHDGYPHRIQIYIKGKALTLKIDNYDSQTVVNSGPKEMFTLATKHFLYFGGIPTSIASKAIAAFHLKHTHSLKGCLSDLHINKVAVDFQKAEKLEKILHGCAKSVDLCKGVECNSGNCITNTSLSTGFTCHCPSGYSGKYCEKREIFCTKETFREHYEVDGCRSVEQIKNARCHGWCGHDNKQCCMVVKSKRRRLKMHCKNGSTISRIVHIVRKCQCIIDAVCSST</sequence>
<dbReference type="Gene3D" id="3.80.10.10">
    <property type="entry name" value="Ribonuclease Inhibitor"/>
    <property type="match status" value="2"/>
</dbReference>
<dbReference type="InterPro" id="IPR013320">
    <property type="entry name" value="ConA-like_dom_sf"/>
</dbReference>
<dbReference type="WBParaSite" id="TCLT_0000683201-mRNA-1">
    <property type="protein sequence ID" value="TCLT_0000683201-mRNA-1"/>
    <property type="gene ID" value="TCLT_0000683201"/>
</dbReference>
<evidence type="ECO:0000256" key="7">
    <source>
        <dbReference type="ARBA" id="ARBA00022737"/>
    </source>
</evidence>
<keyword evidence="4 10" id="KW-0245">EGF-like domain</keyword>
<dbReference type="InterPro" id="IPR032675">
    <property type="entry name" value="LRR_dom_sf"/>
</dbReference>
<evidence type="ECO:0000256" key="8">
    <source>
        <dbReference type="ARBA" id="ARBA00023157"/>
    </source>
</evidence>
<feature type="domain" description="EGF-like" evidence="13">
    <location>
        <begin position="379"/>
        <end position="417"/>
    </location>
</feature>
<dbReference type="InterPro" id="IPR000372">
    <property type="entry name" value="LRRNT"/>
</dbReference>
<dbReference type="GO" id="GO:0008201">
    <property type="term" value="F:heparin binding"/>
    <property type="evidence" value="ECO:0007669"/>
    <property type="project" value="TreeGrafter"/>
</dbReference>
<dbReference type="AlphaFoldDB" id="A0A0N5D1U2"/>
<dbReference type="SMART" id="SM00181">
    <property type="entry name" value="EGF"/>
    <property type="match status" value="7"/>
</dbReference>
<dbReference type="FunFam" id="2.10.25.10:FF:000142">
    <property type="entry name" value="Crumbs cell polarity complex component 2"/>
    <property type="match status" value="1"/>
</dbReference>
<dbReference type="FunFam" id="2.10.25.10:FF:000851">
    <property type="entry name" value="Slit homolog 1 protein"/>
    <property type="match status" value="1"/>
</dbReference>
<dbReference type="PROSITE" id="PS50026">
    <property type="entry name" value="EGF_3"/>
    <property type="match status" value="7"/>
</dbReference>
<dbReference type="Pfam" id="PF00054">
    <property type="entry name" value="Laminin_G_1"/>
    <property type="match status" value="1"/>
</dbReference>
<dbReference type="Pfam" id="PF00560">
    <property type="entry name" value="LRR_1"/>
    <property type="match status" value="1"/>
</dbReference>
<feature type="domain" description="EGF-like" evidence="13">
    <location>
        <begin position="682"/>
        <end position="720"/>
    </location>
</feature>
<dbReference type="PANTHER" id="PTHR45836:SF4">
    <property type="entry name" value="PROTEIN SLIT"/>
    <property type="match status" value="1"/>
</dbReference>
<dbReference type="Pfam" id="PF12661">
    <property type="entry name" value="hEGF"/>
    <property type="match status" value="1"/>
</dbReference>
<dbReference type="InterPro" id="IPR013032">
    <property type="entry name" value="EGF-like_CS"/>
</dbReference>
<evidence type="ECO:0000256" key="3">
    <source>
        <dbReference type="ARBA" id="ARBA00022525"/>
    </source>
</evidence>
<dbReference type="SMART" id="SM00013">
    <property type="entry name" value="LRRNT"/>
    <property type="match status" value="1"/>
</dbReference>
<feature type="domain" description="CTCK" evidence="11">
    <location>
        <begin position="726"/>
        <end position="802"/>
    </location>
</feature>
<keyword evidence="9" id="KW-0325">Glycoprotein</keyword>
<comment type="subcellular location">
    <subcellularLocation>
        <location evidence="1">Secreted</location>
    </subcellularLocation>
</comment>
<dbReference type="Pfam" id="PF01462">
    <property type="entry name" value="LRRNT"/>
    <property type="match status" value="1"/>
</dbReference>
<evidence type="ECO:0000313" key="16">
    <source>
        <dbReference type="WBParaSite" id="TCLT_0000683201-mRNA-1"/>
    </source>
</evidence>
<dbReference type="CDD" id="cd00054">
    <property type="entry name" value="EGF_CA"/>
    <property type="match status" value="5"/>
</dbReference>
<keyword evidence="15" id="KW-1185">Reference proteome</keyword>
<evidence type="ECO:0000256" key="1">
    <source>
        <dbReference type="ARBA" id="ARBA00004613"/>
    </source>
</evidence>
<dbReference type="Pfam" id="PF13855">
    <property type="entry name" value="LRR_8"/>
    <property type="match status" value="1"/>
</dbReference>
<evidence type="ECO:0000256" key="4">
    <source>
        <dbReference type="ARBA" id="ARBA00022536"/>
    </source>
</evidence>
<evidence type="ECO:0000256" key="6">
    <source>
        <dbReference type="ARBA" id="ARBA00022729"/>
    </source>
</evidence>
<dbReference type="PROSITE" id="PS00010">
    <property type="entry name" value="ASX_HYDROXYL"/>
    <property type="match status" value="2"/>
</dbReference>
<dbReference type="PROSITE" id="PS01186">
    <property type="entry name" value="EGF_2"/>
    <property type="match status" value="5"/>
</dbReference>
<gene>
    <name evidence="14" type="ORF">TCLT_LOCUS6821</name>
</gene>
<protein>
    <submittedName>
        <fullName evidence="16">EGF-like domain-containing protein</fullName>
    </submittedName>
</protein>
<dbReference type="InterPro" id="IPR018097">
    <property type="entry name" value="EGF_Ca-bd_CS"/>
</dbReference>
<dbReference type="Gene3D" id="2.60.120.200">
    <property type="match status" value="1"/>
</dbReference>
<feature type="disulfide bond" evidence="10">
    <location>
        <begin position="710"/>
        <end position="719"/>
    </location>
</feature>
<keyword evidence="6" id="KW-0732">Signal</keyword>
<dbReference type="InterPro" id="IPR003591">
    <property type="entry name" value="Leu-rich_rpt_typical-subtyp"/>
</dbReference>
<dbReference type="InterPro" id="IPR001791">
    <property type="entry name" value="Laminin_G"/>
</dbReference>
<dbReference type="Pfam" id="PF00008">
    <property type="entry name" value="EGF"/>
    <property type="match status" value="4"/>
</dbReference>
<reference evidence="16" key="1">
    <citation type="submission" date="2017-02" db="UniProtKB">
        <authorList>
            <consortium name="WormBaseParasite"/>
        </authorList>
    </citation>
    <scope>IDENTIFICATION</scope>
</reference>
<keyword evidence="2" id="KW-0217">Developmental protein</keyword>
<evidence type="ECO:0000259" key="11">
    <source>
        <dbReference type="PROSITE" id="PS01225"/>
    </source>
</evidence>
<evidence type="ECO:0000256" key="5">
    <source>
        <dbReference type="ARBA" id="ARBA00022614"/>
    </source>
</evidence>
<dbReference type="InterPro" id="IPR000483">
    <property type="entry name" value="Cys-rich_flank_reg_C"/>
</dbReference>
<dbReference type="SMART" id="SM00041">
    <property type="entry name" value="CT"/>
    <property type="match status" value="1"/>
</dbReference>
<feature type="disulfide bond" evidence="10">
    <location>
        <begin position="407"/>
        <end position="416"/>
    </location>
</feature>
<feature type="domain" description="EGF-like" evidence="13">
    <location>
        <begin position="466"/>
        <end position="501"/>
    </location>
</feature>
<dbReference type="PROSITE" id="PS51450">
    <property type="entry name" value="LRR"/>
    <property type="match status" value="2"/>
</dbReference>
<evidence type="ECO:0000256" key="10">
    <source>
        <dbReference type="PROSITE-ProRule" id="PRU00076"/>
    </source>
</evidence>
<feature type="disulfide bond" evidence="10">
    <location>
        <begin position="691"/>
        <end position="708"/>
    </location>
</feature>
<feature type="domain" description="EGF-like" evidence="13">
    <location>
        <begin position="265"/>
        <end position="300"/>
    </location>
</feature>
<dbReference type="Proteomes" id="UP000276776">
    <property type="component" value="Unassembled WGS sequence"/>
</dbReference>
<dbReference type="SUPFAM" id="SSF49899">
    <property type="entry name" value="Concanavalin A-like lectins/glucanases"/>
    <property type="match status" value="1"/>
</dbReference>
<dbReference type="PROSITE" id="PS01225">
    <property type="entry name" value="CTCK_2"/>
    <property type="match status" value="1"/>
</dbReference>
<dbReference type="InterPro" id="IPR051355">
    <property type="entry name" value="Notch/Slit_guidance"/>
</dbReference>
<organism evidence="16">
    <name type="scientific">Thelazia callipaeda</name>
    <name type="common">Oriental eyeworm</name>
    <name type="synonym">Parasitic nematode</name>
    <dbReference type="NCBI Taxonomy" id="103827"/>
    <lineage>
        <taxon>Eukaryota</taxon>
        <taxon>Metazoa</taxon>
        <taxon>Ecdysozoa</taxon>
        <taxon>Nematoda</taxon>
        <taxon>Chromadorea</taxon>
        <taxon>Rhabditida</taxon>
        <taxon>Spirurina</taxon>
        <taxon>Spiruromorpha</taxon>
        <taxon>Thelazioidea</taxon>
        <taxon>Thelaziidae</taxon>
        <taxon>Thelazia</taxon>
    </lineage>
</organism>
<reference evidence="14 15" key="2">
    <citation type="submission" date="2018-11" db="EMBL/GenBank/DDBJ databases">
        <authorList>
            <consortium name="Pathogen Informatics"/>
        </authorList>
    </citation>
    <scope>NUCLEOTIDE SEQUENCE [LARGE SCALE GENOMIC DNA]</scope>
</reference>
<dbReference type="InterPro" id="IPR000742">
    <property type="entry name" value="EGF"/>
</dbReference>
<dbReference type="SMART" id="SM00179">
    <property type="entry name" value="EGF_CA"/>
    <property type="match status" value="7"/>
</dbReference>
<feature type="domain" description="EGF-like" evidence="13">
    <location>
        <begin position="341"/>
        <end position="377"/>
    </location>
</feature>
<dbReference type="FunFam" id="3.80.10.10:FF:000082">
    <property type="entry name" value="Leucine-rich repeat-containing 24"/>
    <property type="match status" value="1"/>
</dbReference>
<dbReference type="PANTHER" id="PTHR45836">
    <property type="entry name" value="SLIT HOMOLOG"/>
    <property type="match status" value="1"/>
</dbReference>
<dbReference type="SUPFAM" id="SSF57196">
    <property type="entry name" value="EGF/Laminin"/>
    <property type="match status" value="6"/>
</dbReference>